<gene>
    <name evidence="4 5" type="primary">hypA</name>
    <name evidence="5" type="ORF">HY768_02505</name>
</gene>
<dbReference type="Gene3D" id="3.30.2320.80">
    <property type="match status" value="1"/>
</dbReference>
<comment type="similarity">
    <text evidence="4">Belongs to the HypA/HybF family.</text>
</comment>
<dbReference type="NCBIfam" id="TIGR00100">
    <property type="entry name" value="hypA"/>
    <property type="match status" value="1"/>
</dbReference>
<evidence type="ECO:0000256" key="4">
    <source>
        <dbReference type="HAMAP-Rule" id="MF_00213"/>
    </source>
</evidence>
<dbReference type="PIRSF" id="PIRSF004761">
    <property type="entry name" value="Hydrgn_mat_HypA"/>
    <property type="match status" value="1"/>
</dbReference>
<evidence type="ECO:0000256" key="3">
    <source>
        <dbReference type="ARBA" id="ARBA00022833"/>
    </source>
</evidence>
<comment type="caution">
    <text evidence="5">The sequence shown here is derived from an EMBL/GenBank/DDBJ whole genome shotgun (WGS) entry which is preliminary data.</text>
</comment>
<dbReference type="GO" id="GO:0016151">
    <property type="term" value="F:nickel cation binding"/>
    <property type="evidence" value="ECO:0007669"/>
    <property type="project" value="UniProtKB-UniRule"/>
</dbReference>
<dbReference type="PANTHER" id="PTHR34535:SF3">
    <property type="entry name" value="HYDROGENASE MATURATION FACTOR HYPA"/>
    <property type="match status" value="1"/>
</dbReference>
<feature type="binding site" evidence="4">
    <location>
        <position position="2"/>
    </location>
    <ligand>
        <name>Ni(2+)</name>
        <dbReference type="ChEBI" id="CHEBI:49786"/>
    </ligand>
</feature>
<dbReference type="HAMAP" id="MF_00213">
    <property type="entry name" value="HypA_HybF"/>
    <property type="match status" value="1"/>
</dbReference>
<keyword evidence="2 4" id="KW-0479">Metal-binding</keyword>
<proteinExistence type="inferred from homology"/>
<dbReference type="Pfam" id="PF01155">
    <property type="entry name" value="HypA"/>
    <property type="match status" value="1"/>
</dbReference>
<protein>
    <recommendedName>
        <fullName evidence="4">Hydrogenase maturation factor HypA</fullName>
    </recommendedName>
</protein>
<evidence type="ECO:0000256" key="2">
    <source>
        <dbReference type="ARBA" id="ARBA00022723"/>
    </source>
</evidence>
<dbReference type="GO" id="GO:0008270">
    <property type="term" value="F:zinc ion binding"/>
    <property type="evidence" value="ECO:0007669"/>
    <property type="project" value="UniProtKB-UniRule"/>
</dbReference>
<dbReference type="PANTHER" id="PTHR34535">
    <property type="entry name" value="HYDROGENASE MATURATION FACTOR HYPA"/>
    <property type="match status" value="1"/>
</dbReference>
<feature type="binding site" evidence="4">
    <location>
        <position position="76"/>
    </location>
    <ligand>
        <name>Zn(2+)</name>
        <dbReference type="ChEBI" id="CHEBI:29105"/>
    </ligand>
</feature>
<keyword evidence="1 4" id="KW-0533">Nickel</keyword>
<keyword evidence="3 4" id="KW-0862">Zinc</keyword>
<dbReference type="Proteomes" id="UP000736328">
    <property type="component" value="Unassembled WGS sequence"/>
</dbReference>
<accession>A0A933I922</accession>
<organism evidence="5 6">
    <name type="scientific">candidate division TA06 bacterium</name>
    <dbReference type="NCBI Taxonomy" id="2250710"/>
    <lineage>
        <taxon>Bacteria</taxon>
        <taxon>Bacteria division TA06</taxon>
    </lineage>
</organism>
<feature type="binding site" evidence="4">
    <location>
        <position position="92"/>
    </location>
    <ligand>
        <name>Zn(2+)</name>
        <dbReference type="ChEBI" id="CHEBI:29105"/>
    </ligand>
</feature>
<evidence type="ECO:0000313" key="5">
    <source>
        <dbReference type="EMBL" id="MBI4726090.1"/>
    </source>
</evidence>
<evidence type="ECO:0000256" key="1">
    <source>
        <dbReference type="ARBA" id="ARBA00022596"/>
    </source>
</evidence>
<evidence type="ECO:0000313" key="6">
    <source>
        <dbReference type="Proteomes" id="UP000736328"/>
    </source>
</evidence>
<dbReference type="InterPro" id="IPR000688">
    <property type="entry name" value="HypA/HybF"/>
</dbReference>
<dbReference type="EMBL" id="JACQXR010000031">
    <property type="protein sequence ID" value="MBI4726090.1"/>
    <property type="molecule type" value="Genomic_DNA"/>
</dbReference>
<sequence length="115" mass="12547">MHELAITQSLFKIVLEQAQKAGATKVTRINLKIGRLTGYVPEAVEMNFNLLASGTMAEGAGLKIEWAPVKVHCRDCQKESERQDLGLGCAHCGSLNVRIAGGREMYIESMEVDNG</sequence>
<feature type="binding site" evidence="4">
    <location>
        <position position="73"/>
    </location>
    <ligand>
        <name>Zn(2+)</name>
        <dbReference type="ChEBI" id="CHEBI:29105"/>
    </ligand>
</feature>
<dbReference type="GO" id="GO:0051604">
    <property type="term" value="P:protein maturation"/>
    <property type="evidence" value="ECO:0007669"/>
    <property type="project" value="InterPro"/>
</dbReference>
<reference evidence="5" key="1">
    <citation type="submission" date="2020-07" db="EMBL/GenBank/DDBJ databases">
        <title>Huge and variable diversity of episymbiotic CPR bacteria and DPANN archaea in groundwater ecosystems.</title>
        <authorList>
            <person name="He C.Y."/>
            <person name="Keren R."/>
            <person name="Whittaker M."/>
            <person name="Farag I.F."/>
            <person name="Doudna J."/>
            <person name="Cate J.H.D."/>
            <person name="Banfield J.F."/>
        </authorList>
    </citation>
    <scope>NUCLEOTIDE SEQUENCE</scope>
    <source>
        <strain evidence="5">NC_groundwater_1520_Pr4_B-0.1um_53_5</strain>
    </source>
</reference>
<dbReference type="AlphaFoldDB" id="A0A933I922"/>
<feature type="binding site" evidence="4">
    <location>
        <position position="89"/>
    </location>
    <ligand>
        <name>Zn(2+)</name>
        <dbReference type="ChEBI" id="CHEBI:29105"/>
    </ligand>
</feature>
<name>A0A933I922_UNCT6</name>
<comment type="function">
    <text evidence="4">Involved in the maturation of [NiFe] hydrogenases. Required for nickel insertion into the metal center of the hydrogenase.</text>
</comment>